<protein>
    <submittedName>
        <fullName evidence="1">Glucuronosyltransferase</fullName>
    </submittedName>
</protein>
<sequence>MLLRSAFERFDPVFATTNSNLAVRDGLERVHVIPDSNRDQPIRSLKTLAACIGLIWRVRPTLLISTGALPGLFCLIAARLLGARTIWIDSVANSDQPSLSGKCARPFASLWLTQWRHLSDERDIDYWGALL</sequence>
<dbReference type="EMBL" id="JBDIZK010000007">
    <property type="protein sequence ID" value="MEN3748081.1"/>
    <property type="molecule type" value="Genomic_DNA"/>
</dbReference>
<evidence type="ECO:0000313" key="2">
    <source>
        <dbReference type="Proteomes" id="UP001427805"/>
    </source>
</evidence>
<organism evidence="1 2">
    <name type="scientific">Sphingomonas rustica</name>
    <dbReference type="NCBI Taxonomy" id="3103142"/>
    <lineage>
        <taxon>Bacteria</taxon>
        <taxon>Pseudomonadati</taxon>
        <taxon>Pseudomonadota</taxon>
        <taxon>Alphaproteobacteria</taxon>
        <taxon>Sphingomonadales</taxon>
        <taxon>Sphingomonadaceae</taxon>
        <taxon>Sphingomonas</taxon>
    </lineage>
</organism>
<dbReference type="Pfam" id="PF08660">
    <property type="entry name" value="Alg14"/>
    <property type="match status" value="1"/>
</dbReference>
<dbReference type="SUPFAM" id="SSF53756">
    <property type="entry name" value="UDP-Glycosyltransferase/glycogen phosphorylase"/>
    <property type="match status" value="1"/>
</dbReference>
<name>A0ABV0BB27_9SPHN</name>
<gene>
    <name evidence="1" type="ORF">TPR58_12970</name>
</gene>
<proteinExistence type="predicted"/>
<accession>A0ABV0BB27</accession>
<reference evidence="1 2" key="1">
    <citation type="submission" date="2024-05" db="EMBL/GenBank/DDBJ databases">
        <title>Sphingomonas sp. HF-S3 16S ribosomal RNA gene Genome sequencing and assembly.</title>
        <authorList>
            <person name="Lee H."/>
        </authorList>
    </citation>
    <scope>NUCLEOTIDE SEQUENCE [LARGE SCALE GENOMIC DNA]</scope>
    <source>
        <strain evidence="1 2">HF-S3</strain>
    </source>
</reference>
<keyword evidence="2" id="KW-1185">Reference proteome</keyword>
<comment type="caution">
    <text evidence="1">The sequence shown here is derived from an EMBL/GenBank/DDBJ whole genome shotgun (WGS) entry which is preliminary data.</text>
</comment>
<dbReference type="Gene3D" id="3.40.50.2000">
    <property type="entry name" value="Glycogen Phosphorylase B"/>
    <property type="match status" value="1"/>
</dbReference>
<evidence type="ECO:0000313" key="1">
    <source>
        <dbReference type="EMBL" id="MEN3748081.1"/>
    </source>
</evidence>
<dbReference type="RefSeq" id="WP_346247095.1">
    <property type="nucleotide sequence ID" value="NZ_JBDIZK010000007.1"/>
</dbReference>
<dbReference type="Proteomes" id="UP001427805">
    <property type="component" value="Unassembled WGS sequence"/>
</dbReference>
<dbReference type="InterPro" id="IPR013969">
    <property type="entry name" value="Oligosacch_biosynth_Alg14"/>
</dbReference>